<dbReference type="InterPro" id="IPR041374">
    <property type="entry name" value="BaeRF_family12"/>
</dbReference>
<reference evidence="2 3" key="1">
    <citation type="submission" date="2024-09" db="EMBL/GenBank/DDBJ databases">
        <authorList>
            <person name="Sun Q."/>
            <person name="Mori K."/>
        </authorList>
    </citation>
    <scope>NUCLEOTIDE SEQUENCE [LARGE SCALE GENOMIC DNA]</scope>
    <source>
        <strain evidence="2 3">NCAIM B.02537</strain>
    </source>
</reference>
<name>A0ABV6PLX8_9SPHN</name>
<dbReference type="EMBL" id="JBHLTL010000011">
    <property type="protein sequence ID" value="MFC0590840.1"/>
    <property type="molecule type" value="Genomic_DNA"/>
</dbReference>
<keyword evidence="3" id="KW-1185">Reference proteome</keyword>
<comment type="caution">
    <text evidence="2">The sequence shown here is derived from an EMBL/GenBank/DDBJ whole genome shotgun (WGS) entry which is preliminary data.</text>
</comment>
<evidence type="ECO:0000313" key="3">
    <source>
        <dbReference type="Proteomes" id="UP001589943"/>
    </source>
</evidence>
<accession>A0ABV6PLX8</accession>
<evidence type="ECO:0000313" key="2">
    <source>
        <dbReference type="EMBL" id="MFC0590840.1"/>
    </source>
</evidence>
<sequence length="134" mass="14302">MLLPHGTVIALVDGQTLELYRNTGTEAEPALAALDSPKLDSRNHSGVSHHSSAGNHAGGLVNEDAHAAAAAEWLNDAVLAHRVEHIVLFAAPRTLGELRKHLRKTTEQAVLKQYDKDMVGKPAAAILSALQDVH</sequence>
<feature type="region of interest" description="Disordered" evidence="1">
    <location>
        <begin position="37"/>
        <end position="59"/>
    </location>
</feature>
<dbReference type="InterPro" id="IPR035437">
    <property type="entry name" value="SNase_OB-fold_sf"/>
</dbReference>
<dbReference type="Gene3D" id="2.40.50.90">
    <property type="match status" value="1"/>
</dbReference>
<proteinExistence type="predicted"/>
<feature type="compositionally biased region" description="Polar residues" evidence="1">
    <location>
        <begin position="44"/>
        <end position="54"/>
    </location>
</feature>
<dbReference type="RefSeq" id="WP_379482268.1">
    <property type="nucleotide sequence ID" value="NZ_JBHLTL010000011.1"/>
</dbReference>
<protein>
    <submittedName>
        <fullName evidence="2">Host attachment protein</fullName>
    </submittedName>
</protein>
<gene>
    <name evidence="2" type="ORF">ACFFF7_15645</name>
</gene>
<organism evidence="2 3">
    <name type="scientific">Novosphingobium aquiterrae</name>
    <dbReference type="NCBI Taxonomy" id="624388"/>
    <lineage>
        <taxon>Bacteria</taxon>
        <taxon>Pseudomonadati</taxon>
        <taxon>Pseudomonadota</taxon>
        <taxon>Alphaproteobacteria</taxon>
        <taxon>Sphingomonadales</taxon>
        <taxon>Sphingomonadaceae</taxon>
        <taxon>Novosphingobium</taxon>
    </lineage>
</organism>
<evidence type="ECO:0000256" key="1">
    <source>
        <dbReference type="SAM" id="MobiDB-lite"/>
    </source>
</evidence>
<dbReference type="Proteomes" id="UP001589943">
    <property type="component" value="Unassembled WGS sequence"/>
</dbReference>
<dbReference type="Pfam" id="PF18856">
    <property type="entry name" value="baeRF_family12"/>
    <property type="match status" value="1"/>
</dbReference>